<evidence type="ECO:0000256" key="1">
    <source>
        <dbReference type="SAM" id="SignalP"/>
    </source>
</evidence>
<proteinExistence type="predicted"/>
<organism evidence="3 4">
    <name type="scientific">Thiobacter aerophilum</name>
    <dbReference type="NCBI Taxonomy" id="3121275"/>
    <lineage>
        <taxon>Bacteria</taxon>
        <taxon>Pseudomonadati</taxon>
        <taxon>Pseudomonadota</taxon>
        <taxon>Betaproteobacteria</taxon>
        <taxon>Burkholderiales</taxon>
        <taxon>Thiobacteraceae</taxon>
        <taxon>Thiobacter</taxon>
    </lineage>
</organism>
<dbReference type="InterPro" id="IPR012341">
    <property type="entry name" value="6hp_glycosidase-like_sf"/>
</dbReference>
<accession>A0ABV0EGX9</accession>
<dbReference type="EMBL" id="JBAJEX010000003">
    <property type="protein sequence ID" value="MEO1766642.1"/>
    <property type="molecule type" value="Genomic_DNA"/>
</dbReference>
<keyword evidence="1" id="KW-0732">Signal</keyword>
<dbReference type="SUPFAM" id="SSF52833">
    <property type="entry name" value="Thioredoxin-like"/>
    <property type="match status" value="1"/>
</dbReference>
<dbReference type="PIRSF" id="PIRSF006402">
    <property type="entry name" value="UCP006402_thioredoxin"/>
    <property type="match status" value="1"/>
</dbReference>
<dbReference type="Gene3D" id="1.50.10.10">
    <property type="match status" value="1"/>
</dbReference>
<dbReference type="InterPro" id="IPR036249">
    <property type="entry name" value="Thioredoxin-like_sf"/>
</dbReference>
<dbReference type="InterPro" id="IPR008928">
    <property type="entry name" value="6-hairpin_glycosidase_sf"/>
</dbReference>
<dbReference type="Proteomes" id="UP001482231">
    <property type="component" value="Unassembled WGS sequence"/>
</dbReference>
<dbReference type="PANTHER" id="PTHR42899">
    <property type="entry name" value="SPERMATOGENESIS-ASSOCIATED PROTEIN 20"/>
    <property type="match status" value="1"/>
</dbReference>
<keyword evidence="4" id="KW-1185">Reference proteome</keyword>
<dbReference type="SUPFAM" id="SSF48208">
    <property type="entry name" value="Six-hairpin glycosidases"/>
    <property type="match status" value="1"/>
</dbReference>
<reference evidence="3 4" key="1">
    <citation type="submission" date="2024-02" db="EMBL/GenBank/DDBJ databases">
        <title>New thermophilic sulfur-oxidizing bacteria from a hot springs of the Uzon caldera (Kamchatka, Russia).</title>
        <authorList>
            <person name="Dukat A.M."/>
            <person name="Elcheninov A.G."/>
            <person name="Frolov E.N."/>
        </authorList>
    </citation>
    <scope>NUCLEOTIDE SEQUENCE [LARGE SCALE GENOMIC DNA]</scope>
    <source>
        <strain evidence="3 4">AK1</strain>
    </source>
</reference>
<feature type="chain" id="PRO_5046670570" evidence="1">
    <location>
        <begin position="18"/>
        <end position="591"/>
    </location>
</feature>
<gene>
    <name evidence="3" type="ORF">V6E02_05400</name>
</gene>
<dbReference type="Pfam" id="PF03190">
    <property type="entry name" value="Thioredox_DsbH"/>
    <property type="match status" value="1"/>
</dbReference>
<evidence type="ECO:0000313" key="3">
    <source>
        <dbReference type="EMBL" id="MEO1766642.1"/>
    </source>
</evidence>
<dbReference type="RefSeq" id="WP_347307750.1">
    <property type="nucleotide sequence ID" value="NZ_JBAJEX010000003.1"/>
</dbReference>
<evidence type="ECO:0000313" key="4">
    <source>
        <dbReference type="Proteomes" id="UP001482231"/>
    </source>
</evidence>
<dbReference type="Gene3D" id="3.40.30.10">
    <property type="entry name" value="Glutaredoxin"/>
    <property type="match status" value="1"/>
</dbReference>
<feature type="signal peptide" evidence="1">
    <location>
        <begin position="1"/>
        <end position="17"/>
    </location>
</feature>
<protein>
    <submittedName>
        <fullName evidence="3">DUF255 domain-containing protein</fullName>
    </submittedName>
</protein>
<dbReference type="PANTHER" id="PTHR42899:SF1">
    <property type="entry name" value="SPERMATOGENESIS-ASSOCIATED PROTEIN 20"/>
    <property type="match status" value="1"/>
</dbReference>
<evidence type="ECO:0000259" key="2">
    <source>
        <dbReference type="Pfam" id="PF03190"/>
    </source>
</evidence>
<name>A0ABV0EGX9_9BURK</name>
<dbReference type="InterPro" id="IPR024705">
    <property type="entry name" value="Ssp411"/>
</dbReference>
<sequence>MRTLLLVLLLFAPALQAEPLANRLRHHPSPYLALHGTDPTAWQEWNAETVARARRENKLLFVSLGYFSCHWCHVMQKESYRDPEIAAFLNAHFIPVKVDRELDPALDAQLQAFAEATRGQSGWPLNVFITPEGYPLFALLYAPPAEFLQAVQRLAARWDEEGPQLARLAREAALPPPPPLTVEARFAPAIGVLYQQRLVEEALAHADVLQGGFGKVSKFPHAPQLAALLAIEGRKPNPRLAEFLRLSLDQMARLGLRDHVAGGFFRYTVDPDWHTPHFEKMLYDNAQLAAVYLDASRLLARPEYRDIAYETLDFMLENLRDVSGGFVTSTSAVDEAGREGGVYLWDKAELARLLDAADYSLVERIWGLGEPPSFELGYLPMARIVPTAAETARLRAIHARLKAERARRGLLRDEKLLAGLNGLALAALARAAQDEPRYRPAARAVRDFLVQRLMTDQGLRKGIASGQVLGPADLEDYAYVAEGLLAYALLDESLGDRERARTLVTRAWDLFHGPHGWTLDTQPLLARPYYQRIVPDGATPAPAAVLIRTSWRLGGKPLRTRALRALNVGYEILDQGVFWYATQVAAMGEIQ</sequence>
<dbReference type="InterPro" id="IPR004879">
    <property type="entry name" value="Ssp411-like_TRX"/>
</dbReference>
<comment type="caution">
    <text evidence="3">The sequence shown here is derived from an EMBL/GenBank/DDBJ whole genome shotgun (WGS) entry which is preliminary data.</text>
</comment>
<feature type="domain" description="Spermatogenesis-associated protein 20-like TRX" evidence="2">
    <location>
        <begin position="22"/>
        <end position="169"/>
    </location>
</feature>